<dbReference type="Gene3D" id="3.40.1280.10">
    <property type="match status" value="1"/>
</dbReference>
<dbReference type="OrthoDB" id="4578643at2"/>
<evidence type="ECO:0000313" key="6">
    <source>
        <dbReference type="EMBL" id="OHU94593.1"/>
    </source>
</evidence>
<evidence type="ECO:0000256" key="3">
    <source>
        <dbReference type="ARBA" id="ARBA00022679"/>
    </source>
</evidence>
<name>A0A1S1N080_9GAMM</name>
<dbReference type="GO" id="GO:0003723">
    <property type="term" value="F:RNA binding"/>
    <property type="evidence" value="ECO:0007669"/>
    <property type="project" value="InterPro"/>
</dbReference>
<dbReference type="AlphaFoldDB" id="A0A1S1N080"/>
<organism evidence="6 7">
    <name type="scientific">Pseudoalteromonas byunsanensis</name>
    <dbReference type="NCBI Taxonomy" id="327939"/>
    <lineage>
        <taxon>Bacteria</taxon>
        <taxon>Pseudomonadati</taxon>
        <taxon>Pseudomonadota</taxon>
        <taxon>Gammaproteobacteria</taxon>
        <taxon>Alteromonadales</taxon>
        <taxon>Pseudoalteromonadaceae</taxon>
        <taxon>Pseudoalteromonas</taxon>
    </lineage>
</organism>
<dbReference type="GO" id="GO:0008173">
    <property type="term" value="F:RNA methyltransferase activity"/>
    <property type="evidence" value="ECO:0007669"/>
    <property type="project" value="InterPro"/>
</dbReference>
<dbReference type="SUPFAM" id="SSF75217">
    <property type="entry name" value="alpha/beta knot"/>
    <property type="match status" value="1"/>
</dbReference>
<proteinExistence type="inferred from homology"/>
<evidence type="ECO:0000256" key="1">
    <source>
        <dbReference type="ARBA" id="ARBA00007228"/>
    </source>
</evidence>
<comment type="similarity">
    <text evidence="1">Belongs to the class IV-like SAM-binding methyltransferase superfamily. RNA methyltransferase TrmH family.</text>
</comment>
<dbReference type="GO" id="GO:0005829">
    <property type="term" value="C:cytosol"/>
    <property type="evidence" value="ECO:0007669"/>
    <property type="project" value="TreeGrafter"/>
</dbReference>
<keyword evidence="2 6" id="KW-0489">Methyltransferase</keyword>
<reference evidence="6 7" key="1">
    <citation type="submission" date="2016-10" db="EMBL/GenBank/DDBJ databases">
        <title>Pseudoalteromonas amylolytica sp. nov., isolated from the surface seawater.</title>
        <authorList>
            <person name="Wu Y.-H."/>
            <person name="Cheng H."/>
            <person name="Jin X.-B."/>
            <person name="Wang C.-S."/>
            <person name="Xu X.-W."/>
        </authorList>
    </citation>
    <scope>NUCLEOTIDE SEQUENCE [LARGE SCALE GENOMIC DNA]</scope>
    <source>
        <strain evidence="6 7">JCM 12483</strain>
    </source>
</reference>
<accession>A0A1S1N080</accession>
<evidence type="ECO:0000256" key="2">
    <source>
        <dbReference type="ARBA" id="ARBA00022603"/>
    </source>
</evidence>
<dbReference type="InterPro" id="IPR001537">
    <property type="entry name" value="SpoU_MeTrfase"/>
</dbReference>
<feature type="domain" description="tRNA/rRNA methyltransferase SpoU type" evidence="5">
    <location>
        <begin position="9"/>
        <end position="140"/>
    </location>
</feature>
<evidence type="ECO:0000313" key="7">
    <source>
        <dbReference type="Proteomes" id="UP000180253"/>
    </source>
</evidence>
<dbReference type="PANTHER" id="PTHR42786">
    <property type="entry name" value="TRNA/RRNA METHYLTRANSFERASE"/>
    <property type="match status" value="1"/>
</dbReference>
<dbReference type="PANTHER" id="PTHR42786:SF6">
    <property type="entry name" value="TRNA_RRNA METHYLTRANSFERASE SPOU TYPE DOMAIN-CONTAINING PROTEIN"/>
    <property type="match status" value="1"/>
</dbReference>
<dbReference type="Proteomes" id="UP000180253">
    <property type="component" value="Unassembled WGS sequence"/>
</dbReference>
<dbReference type="CDD" id="cd18098">
    <property type="entry name" value="SpoU-like"/>
    <property type="match status" value="1"/>
</dbReference>
<evidence type="ECO:0000259" key="5">
    <source>
        <dbReference type="Pfam" id="PF00588"/>
    </source>
</evidence>
<dbReference type="InterPro" id="IPR004384">
    <property type="entry name" value="RNA_MeTrfase_TrmJ/LasT"/>
</dbReference>
<comment type="caution">
    <text evidence="6">The sequence shown here is derived from an EMBL/GenBank/DDBJ whole genome shotgun (WGS) entry which is preliminary data.</text>
</comment>
<keyword evidence="7" id="KW-1185">Reference proteome</keyword>
<sequence>MFDSGFACIGLTNPKSPSNVGAVMRAAGCYGVNSVFYTGKRFENARKFTTDTKKVYQNIPLIGTDSLGSVLPLGATPVAIELIEGAKPLTEYKHPKSAFYLFGPEDGSLDKETLKLCQDVIYVPTQGCMNLAATVNVILYDRLLKSGLKFNHDEIIRSSRDNNNNIVLSELLER</sequence>
<dbReference type="InterPro" id="IPR029028">
    <property type="entry name" value="Alpha/beta_knot_MTases"/>
</dbReference>
<gene>
    <name evidence="6" type="ORF">BIW53_14430</name>
</gene>
<dbReference type="InterPro" id="IPR029026">
    <property type="entry name" value="tRNA_m1G_MTases_N"/>
</dbReference>
<evidence type="ECO:0000256" key="4">
    <source>
        <dbReference type="ARBA" id="ARBA00022691"/>
    </source>
</evidence>
<keyword evidence="4" id="KW-0949">S-adenosyl-L-methionine</keyword>
<dbReference type="EMBL" id="MNAN01000034">
    <property type="protein sequence ID" value="OHU94593.1"/>
    <property type="molecule type" value="Genomic_DNA"/>
</dbReference>
<keyword evidence="3 6" id="KW-0808">Transferase</keyword>
<dbReference type="Pfam" id="PF00588">
    <property type="entry name" value="SpoU_methylase"/>
    <property type="match status" value="1"/>
</dbReference>
<dbReference type="GO" id="GO:0002128">
    <property type="term" value="P:tRNA nucleoside ribose methylation"/>
    <property type="evidence" value="ECO:0007669"/>
    <property type="project" value="TreeGrafter"/>
</dbReference>
<dbReference type="STRING" id="327939.BIW53_14430"/>
<protein>
    <submittedName>
        <fullName evidence="6">23S rRNA methyltransferase</fullName>
    </submittedName>
</protein>